<dbReference type="InterPro" id="IPR030846">
    <property type="entry name" value="DnaG_bac"/>
</dbReference>
<dbReference type="RefSeq" id="WP_012227727.1">
    <property type="nucleotide sequence ID" value="NZ_HG422565.1"/>
</dbReference>
<dbReference type="HOGENOM" id="CLU_013501_3_1_11"/>
<comment type="cofactor">
    <cofactor evidence="12 13 14">
        <name>Zn(2+)</name>
        <dbReference type="ChEBI" id="CHEBI:29105"/>
    </cofactor>
    <text evidence="12 13 14">Binds 1 zinc ion per monomer.</text>
</comment>
<evidence type="ECO:0000256" key="4">
    <source>
        <dbReference type="ARBA" id="ARBA00022695"/>
    </source>
</evidence>
<comment type="domain">
    <text evidence="12">Contains an N-terminal zinc-binding domain, a central core domain that contains the primase activity, and a C-terminal DnaB-binding domain.</text>
</comment>
<dbReference type="SUPFAM" id="SSF56731">
    <property type="entry name" value="DNA primase core"/>
    <property type="match status" value="1"/>
</dbReference>
<proteinExistence type="inferred from homology"/>
<evidence type="ECO:0000256" key="11">
    <source>
        <dbReference type="ARBA" id="ARBA00023163"/>
    </source>
</evidence>
<evidence type="ECO:0000313" key="18">
    <source>
        <dbReference type="EMBL" id="CCM64125.1"/>
    </source>
</evidence>
<dbReference type="GO" id="GO:0005737">
    <property type="term" value="C:cytoplasm"/>
    <property type="evidence" value="ECO:0007669"/>
    <property type="project" value="TreeGrafter"/>
</dbReference>
<dbReference type="InterPro" id="IPR013264">
    <property type="entry name" value="DNAG_N"/>
</dbReference>
<evidence type="ECO:0000256" key="5">
    <source>
        <dbReference type="ARBA" id="ARBA00022705"/>
    </source>
</evidence>
<dbReference type="eggNOG" id="COG0358">
    <property type="taxonomic scope" value="Bacteria"/>
</dbReference>
<reference evidence="18 19" key="1">
    <citation type="journal article" date="2013" name="ISME J.">
        <title>Metabolic model for the filamentous 'Candidatus Microthrix parvicella' based on genomic and metagenomic analyses.</title>
        <authorList>
            <person name="Jon McIlroy S."/>
            <person name="Kristiansen R."/>
            <person name="Albertsen M."/>
            <person name="Michael Karst S."/>
            <person name="Rossetti S."/>
            <person name="Lund Nielsen J."/>
            <person name="Tandoi V."/>
            <person name="James Seviour R."/>
            <person name="Nielsen P.H."/>
        </authorList>
    </citation>
    <scope>NUCLEOTIDE SEQUENCE [LARGE SCALE GENOMIC DNA]</scope>
    <source>
        <strain evidence="18 19">RN1</strain>
    </source>
</reference>
<feature type="zinc finger region" description="CHC2-type" evidence="12 14">
    <location>
        <begin position="38"/>
        <end position="62"/>
    </location>
</feature>
<feature type="coiled-coil region" evidence="15">
    <location>
        <begin position="574"/>
        <end position="601"/>
    </location>
</feature>
<evidence type="ECO:0000256" key="8">
    <source>
        <dbReference type="ARBA" id="ARBA00022833"/>
    </source>
</evidence>
<dbReference type="GO" id="GO:0008270">
    <property type="term" value="F:zinc ion binding"/>
    <property type="evidence" value="ECO:0007669"/>
    <property type="project" value="UniProtKB-UniRule"/>
</dbReference>
<evidence type="ECO:0000256" key="14">
    <source>
        <dbReference type="PIRSR" id="PIRSR002811-1"/>
    </source>
</evidence>
<evidence type="ECO:0000256" key="10">
    <source>
        <dbReference type="ARBA" id="ARBA00023125"/>
    </source>
</evidence>
<dbReference type="GO" id="GO:0006269">
    <property type="term" value="P:DNA replication, synthesis of primer"/>
    <property type="evidence" value="ECO:0007669"/>
    <property type="project" value="UniProtKB-UniRule"/>
</dbReference>
<dbReference type="InterPro" id="IPR002694">
    <property type="entry name" value="Znf_CHC2"/>
</dbReference>
<dbReference type="FunFam" id="3.90.580.10:FF:000001">
    <property type="entry name" value="DNA primase"/>
    <property type="match status" value="1"/>
</dbReference>
<dbReference type="GO" id="GO:1990077">
    <property type="term" value="C:primosome complex"/>
    <property type="evidence" value="ECO:0007669"/>
    <property type="project" value="UniProtKB-KW"/>
</dbReference>
<keyword evidence="4 12" id="KW-0548">Nucleotidyltransferase</keyword>
<evidence type="ECO:0000313" key="19">
    <source>
        <dbReference type="Proteomes" id="UP000018291"/>
    </source>
</evidence>
<keyword evidence="6 12" id="KW-0479">Metal-binding</keyword>
<comment type="catalytic activity">
    <reaction evidence="12">
        <text>ssDNA + n NTP = ssDNA/pppN(pN)n-1 hybrid + (n-1) diphosphate.</text>
        <dbReference type="EC" id="2.7.7.101"/>
    </reaction>
</comment>
<dbReference type="Pfam" id="PF01807">
    <property type="entry name" value="Zn_ribbon_DnaG"/>
    <property type="match status" value="1"/>
</dbReference>
<name>R4Z0C1_9ACTN</name>
<keyword evidence="9" id="KW-0460">Magnesium</keyword>
<dbReference type="Proteomes" id="UP000018291">
    <property type="component" value="Unassembled WGS sequence"/>
</dbReference>
<keyword evidence="15" id="KW-0175">Coiled coil</keyword>
<keyword evidence="11 12" id="KW-0804">Transcription</keyword>
<dbReference type="PIRSF" id="PIRSF002811">
    <property type="entry name" value="DnaG"/>
    <property type="match status" value="1"/>
</dbReference>
<dbReference type="EMBL" id="CANL01000027">
    <property type="protein sequence ID" value="CCM64125.1"/>
    <property type="molecule type" value="Genomic_DNA"/>
</dbReference>
<keyword evidence="19" id="KW-1185">Reference proteome</keyword>
<dbReference type="Gene3D" id="3.90.580.10">
    <property type="entry name" value="Zinc finger, CHC2-type domain"/>
    <property type="match status" value="1"/>
</dbReference>
<dbReference type="Pfam" id="PF13155">
    <property type="entry name" value="Toprim_2"/>
    <property type="match status" value="1"/>
</dbReference>
<sequence length="653" mass="71126">MGIVDEDIVRVRQATDIVALITEHTQLRKVGSRWTGLCPFHSEKSPSFSVNQAEGLYYCFGCRVSGDAITFLRELEGLDFVEAVERLAAKSGIALTYTDRAESATRQKRQRLLVRVEEAVEFYHQRLKTSPDASAARSYLRGRGFDTDEVERYRIGWAPDGWDVLCKALRLDGETATATGLGFTNKAGRLQDFFRARVLFPIFDPEGHAVGFGGRIMPGEEGAKYKNSRESDLYHKSRLLYGLNWARQDAVRSGRVVICEGYTDVIGFRRAGVTEAVATCGTSLTEEHLKLLSRYVDKVVLAFDADSAGQAAAERIYAWEKDFDLAVEVVRLPEGSDPDELSRTDPDALAAAVVAAEPMLRFRLERVLGAEVADTPEARARRATTALGVVAEHPDPMVRDPYLLEVADRSRLDPDLLRNQLEELRSTGAARASEAPRRDAGAATGPVSRRRWDGDPGPRPPGGDGGDAGYEDAAPQPDLPPGPGPSPAGKVHPAEMSVLVHLAAQPDGELAALPEELFAHPLARSARVALVSAGSVAQAVSDAEADTWEERLLSRLAVSEPDGTPAEAVHRLVHKTGSQAMENLEAELRQAARDGVDADVRNDLLTEHAWLARRVDQLNEPETAEVSARALVAYLRGDDEEEVRPGVDSGSGE</sequence>
<evidence type="ECO:0000256" key="6">
    <source>
        <dbReference type="ARBA" id="ARBA00022723"/>
    </source>
</evidence>
<keyword evidence="7 12" id="KW-0863">Zinc-finger</keyword>
<accession>R4Z0C1</accession>
<comment type="subunit">
    <text evidence="12">Monomer. Interacts with DnaB.</text>
</comment>
<keyword evidence="8 12" id="KW-0862">Zinc</keyword>
<keyword evidence="2 12" id="KW-0639">Primosome</keyword>
<dbReference type="PROSITE" id="PS50880">
    <property type="entry name" value="TOPRIM"/>
    <property type="match status" value="1"/>
</dbReference>
<keyword evidence="10 12" id="KW-0238">DNA-binding</keyword>
<protein>
    <recommendedName>
        <fullName evidence="12 13">DNA primase</fullName>
        <ecNumber evidence="12">2.7.7.101</ecNumber>
    </recommendedName>
</protein>
<dbReference type="EC" id="2.7.7.101" evidence="12"/>
<dbReference type="PANTHER" id="PTHR30313:SF2">
    <property type="entry name" value="DNA PRIMASE"/>
    <property type="match status" value="1"/>
</dbReference>
<dbReference type="CDD" id="cd03364">
    <property type="entry name" value="TOPRIM_DnaG_primases"/>
    <property type="match status" value="1"/>
</dbReference>
<dbReference type="InterPro" id="IPR037068">
    <property type="entry name" value="DNA_primase_core_N_sf"/>
</dbReference>
<dbReference type="SUPFAM" id="SSF57783">
    <property type="entry name" value="Zinc beta-ribbon"/>
    <property type="match status" value="1"/>
</dbReference>
<evidence type="ECO:0000256" key="9">
    <source>
        <dbReference type="ARBA" id="ARBA00022842"/>
    </source>
</evidence>
<dbReference type="InterPro" id="IPR050219">
    <property type="entry name" value="DnaG_primase"/>
</dbReference>
<evidence type="ECO:0000256" key="7">
    <source>
        <dbReference type="ARBA" id="ARBA00022771"/>
    </source>
</evidence>
<dbReference type="AlphaFoldDB" id="R4Z0C1"/>
<feature type="compositionally biased region" description="Pro residues" evidence="16">
    <location>
        <begin position="477"/>
        <end position="486"/>
    </location>
</feature>
<keyword evidence="3 12" id="KW-0808">Transferase</keyword>
<dbReference type="GO" id="GO:0000428">
    <property type="term" value="C:DNA-directed RNA polymerase complex"/>
    <property type="evidence" value="ECO:0007669"/>
    <property type="project" value="UniProtKB-KW"/>
</dbReference>
<evidence type="ECO:0000256" key="1">
    <source>
        <dbReference type="ARBA" id="ARBA00022478"/>
    </source>
</evidence>
<dbReference type="SMART" id="SM00400">
    <property type="entry name" value="ZnF_CHCC"/>
    <property type="match status" value="1"/>
</dbReference>
<gene>
    <name evidence="12" type="primary">dnaG</name>
    <name evidence="18" type="ORF">BN381_330110</name>
</gene>
<organism evidence="18 19">
    <name type="scientific">Candidatus Neomicrothrix parvicella RN1</name>
    <dbReference type="NCBI Taxonomy" id="1229780"/>
    <lineage>
        <taxon>Bacteria</taxon>
        <taxon>Bacillati</taxon>
        <taxon>Actinomycetota</taxon>
        <taxon>Acidimicrobiia</taxon>
        <taxon>Acidimicrobiales</taxon>
        <taxon>Microthrixaceae</taxon>
        <taxon>Candidatus Neomicrothrix</taxon>
    </lineage>
</organism>
<comment type="caution">
    <text evidence="18">The sequence shown here is derived from an EMBL/GenBank/DDBJ whole genome shotgun (WGS) entry which is preliminary data.</text>
</comment>
<dbReference type="SMART" id="SM00493">
    <property type="entry name" value="TOPRIM"/>
    <property type="match status" value="1"/>
</dbReference>
<feature type="domain" description="Toprim" evidence="17">
    <location>
        <begin position="254"/>
        <end position="335"/>
    </location>
</feature>
<evidence type="ECO:0000256" key="3">
    <source>
        <dbReference type="ARBA" id="ARBA00022679"/>
    </source>
</evidence>
<evidence type="ECO:0000256" key="2">
    <source>
        <dbReference type="ARBA" id="ARBA00022515"/>
    </source>
</evidence>
<evidence type="ECO:0000256" key="12">
    <source>
        <dbReference type="HAMAP-Rule" id="MF_00974"/>
    </source>
</evidence>
<keyword evidence="1 12" id="KW-0240">DNA-directed RNA polymerase</keyword>
<dbReference type="HAMAP" id="MF_00974">
    <property type="entry name" value="DNA_primase_DnaG"/>
    <property type="match status" value="1"/>
</dbReference>
<dbReference type="Gene3D" id="3.40.1360.10">
    <property type="match status" value="1"/>
</dbReference>
<dbReference type="InterPro" id="IPR006295">
    <property type="entry name" value="DNA_primase_DnaG"/>
</dbReference>
<dbReference type="STRING" id="1229780.BN381_330110"/>
<evidence type="ECO:0000256" key="15">
    <source>
        <dbReference type="SAM" id="Coils"/>
    </source>
</evidence>
<dbReference type="Pfam" id="PF08275">
    <property type="entry name" value="DNAG_N"/>
    <property type="match status" value="1"/>
</dbReference>
<evidence type="ECO:0000256" key="13">
    <source>
        <dbReference type="PIRNR" id="PIRNR002811"/>
    </source>
</evidence>
<dbReference type="NCBIfam" id="TIGR01391">
    <property type="entry name" value="dnaG"/>
    <property type="match status" value="1"/>
</dbReference>
<dbReference type="GO" id="GO:0003899">
    <property type="term" value="F:DNA-directed RNA polymerase activity"/>
    <property type="evidence" value="ECO:0007669"/>
    <property type="project" value="UniProtKB-UniRule"/>
</dbReference>
<dbReference type="InterPro" id="IPR034151">
    <property type="entry name" value="TOPRIM_DnaG_bac"/>
</dbReference>
<feature type="region of interest" description="Disordered" evidence="16">
    <location>
        <begin position="427"/>
        <end position="491"/>
    </location>
</feature>
<keyword evidence="5 12" id="KW-0235">DNA replication</keyword>
<evidence type="ECO:0000256" key="16">
    <source>
        <dbReference type="SAM" id="MobiDB-lite"/>
    </source>
</evidence>
<evidence type="ECO:0000259" key="17">
    <source>
        <dbReference type="PROSITE" id="PS50880"/>
    </source>
</evidence>
<dbReference type="InterPro" id="IPR036977">
    <property type="entry name" value="DNA_primase_Znf_CHC2"/>
</dbReference>
<dbReference type="GO" id="GO:0003677">
    <property type="term" value="F:DNA binding"/>
    <property type="evidence" value="ECO:0007669"/>
    <property type="project" value="UniProtKB-KW"/>
</dbReference>
<comment type="similarity">
    <text evidence="12 13">Belongs to the DnaG primase family.</text>
</comment>
<dbReference type="Gene3D" id="3.90.980.10">
    <property type="entry name" value="DNA primase, catalytic core, N-terminal domain"/>
    <property type="match status" value="1"/>
</dbReference>
<comment type="function">
    <text evidence="12 13">RNA polymerase that catalyzes the synthesis of short RNA molecules used as primers for DNA polymerase during DNA replication.</text>
</comment>
<dbReference type="OrthoDB" id="9803773at2"/>
<dbReference type="InterPro" id="IPR006171">
    <property type="entry name" value="TOPRIM_dom"/>
</dbReference>
<dbReference type="PANTHER" id="PTHR30313">
    <property type="entry name" value="DNA PRIMASE"/>
    <property type="match status" value="1"/>
</dbReference>